<accession>A0A380JBU4</accession>
<keyword evidence="1" id="KW-1133">Transmembrane helix</keyword>
<protein>
    <submittedName>
        <fullName evidence="2">Uncharacterized protein</fullName>
    </submittedName>
</protein>
<gene>
    <name evidence="2" type="ORF">NCTC11391_00594</name>
</gene>
<evidence type="ECO:0000313" key="2">
    <source>
        <dbReference type="EMBL" id="SUN35565.1"/>
    </source>
</evidence>
<reference evidence="2 3" key="1">
    <citation type="submission" date="2018-06" db="EMBL/GenBank/DDBJ databases">
        <authorList>
            <consortium name="Pathogen Informatics"/>
            <person name="Doyle S."/>
        </authorList>
    </citation>
    <scope>NUCLEOTIDE SEQUENCE [LARGE SCALE GENOMIC DNA]</scope>
    <source>
        <strain evidence="3">NCTC 11391</strain>
    </source>
</reference>
<name>A0A380JBU4_STRDO</name>
<feature type="transmembrane region" description="Helical" evidence="1">
    <location>
        <begin position="86"/>
        <end position="109"/>
    </location>
</feature>
<keyword evidence="1" id="KW-0812">Transmembrane</keyword>
<sequence>MKKYFLPWKDGGRPLEAFLAVVVFYIGNFFMPACLNALAVLDGLTSEQKGLLSDLLVLVLLLTYLFRRGFRLNESGRDLFSQKFMLILVGACSLIWLSDFVAVSLGSYIKGATYRLRIRKRKNLLSMGLSQ</sequence>
<feature type="transmembrane region" description="Helical" evidence="1">
    <location>
        <begin position="17"/>
        <end position="38"/>
    </location>
</feature>
<evidence type="ECO:0000313" key="3">
    <source>
        <dbReference type="Proteomes" id="UP000254082"/>
    </source>
</evidence>
<dbReference type="EMBL" id="UHFA01000002">
    <property type="protein sequence ID" value="SUN35565.1"/>
    <property type="molecule type" value="Genomic_DNA"/>
</dbReference>
<dbReference type="Proteomes" id="UP000254082">
    <property type="component" value="Unassembled WGS sequence"/>
</dbReference>
<evidence type="ECO:0000256" key="1">
    <source>
        <dbReference type="SAM" id="Phobius"/>
    </source>
</evidence>
<organism evidence="2 3">
    <name type="scientific">Streptococcus downei MFe28</name>
    <dbReference type="NCBI Taxonomy" id="764290"/>
    <lineage>
        <taxon>Bacteria</taxon>
        <taxon>Bacillati</taxon>
        <taxon>Bacillota</taxon>
        <taxon>Bacilli</taxon>
        <taxon>Lactobacillales</taxon>
        <taxon>Streptococcaceae</taxon>
        <taxon>Streptococcus</taxon>
    </lineage>
</organism>
<dbReference type="RefSeq" id="WP_244914162.1">
    <property type="nucleotide sequence ID" value="NZ_UHFA01000002.1"/>
</dbReference>
<keyword evidence="3" id="KW-1185">Reference proteome</keyword>
<keyword evidence="1" id="KW-0472">Membrane</keyword>
<dbReference type="AlphaFoldDB" id="A0A380JBU4"/>
<proteinExistence type="predicted"/>
<feature type="transmembrane region" description="Helical" evidence="1">
    <location>
        <begin position="50"/>
        <end position="66"/>
    </location>
</feature>